<evidence type="ECO:0000313" key="3">
    <source>
        <dbReference type="EMBL" id="MBR7828481.1"/>
    </source>
</evidence>
<dbReference type="EMBL" id="JAGSOH010000057">
    <property type="protein sequence ID" value="MBR7828481.1"/>
    <property type="molecule type" value="Genomic_DNA"/>
</dbReference>
<keyword evidence="2" id="KW-0812">Transmembrane</keyword>
<keyword evidence="2" id="KW-1133">Transmembrane helix</keyword>
<protein>
    <recommendedName>
        <fullName evidence="5">Protein kinase domain-containing protein</fullName>
    </recommendedName>
</protein>
<feature type="transmembrane region" description="Helical" evidence="2">
    <location>
        <begin position="571"/>
        <end position="590"/>
    </location>
</feature>
<gene>
    <name evidence="3" type="ORF">KDK95_19375</name>
</gene>
<sequence length="769" mass="72480">MIGISEGMVLAERYRLVRRHEDLGAGEFWGGVDQETGSEVWVCFSDKPGLGRIAEEMRAWKAIATPQVLDEGEVRLILDSRTLGASGAVGRAATHVEVVVEFAVQAPALGKPLTGRIVRRPLAPAEALSLVALLAAALEEALEAGYSHGWISAASAWNLRKRACLVDMVAGLATADDEQVEVAEQVTGFFAPERIAGGGANEAADVFALGWLLYASLVGLANLDSYHKEAIEAAGAASTAELLAVWRERSREHVRILLAEAEDSALLTLLLGALAERAADRPTLAAFRAAATEAARGLAGAPALVVYSPKKRPVAATAAVAAAEAGVVAAEVVAGALAAGLVADAVVDELAADGAGAGEGAGAGAGADMNDMNAAGAGADGVGAAGASAAGAGAAGAGAGGAGAAEAGAGAGAAAESAGAAGESAGAAGAGALGVIAGAGVAAAVVAAGAEMETASFASEGVAGGAVAAGAGAAEATTGGAGAEGAAGGSGAESRGAAGAGAEAGGLTGGSAASGASAGAASSGAAASSGLVSASESESVAAEAEAVLLAGGAVSAAAAAGRQRPRLGTGVLVACGVALLAIGMGSGYAFGSSGNQGSSVGSGNSKSGIALGAASSGSAACAPTASASAGAVAAAAAASTAASKSASTSGAGAGAGASASASAAASGTATWNENAALPLPTSTAGAVTQLTQIVQGAESSGLISTTIATTLLGEIADVQNAVASGSTYHSEWEQLSNTIQSGKTEGTIPAALTVQLNSALSYLYVATGS</sequence>
<dbReference type="InterPro" id="IPR011009">
    <property type="entry name" value="Kinase-like_dom_sf"/>
</dbReference>
<dbReference type="RefSeq" id="WP_212519613.1">
    <property type="nucleotide sequence ID" value="NZ_JAGSOH010000057.1"/>
</dbReference>
<reference evidence="3" key="1">
    <citation type="submission" date="2021-04" db="EMBL/GenBank/DDBJ databases">
        <title>Genome based classification of Actinospica acidithermotolerans sp. nov., an actinobacterium isolated from an Indonesian hot spring.</title>
        <authorList>
            <person name="Kusuma A.B."/>
            <person name="Putra K.E."/>
            <person name="Nafisah S."/>
            <person name="Loh J."/>
            <person name="Nouioui I."/>
            <person name="Goodfellow M."/>
        </authorList>
    </citation>
    <scope>NUCLEOTIDE SEQUENCE</scope>
    <source>
        <strain evidence="3">MGRD01-02</strain>
    </source>
</reference>
<organism evidence="3 4">
    <name type="scientific">Actinospica acidithermotolerans</name>
    <dbReference type="NCBI Taxonomy" id="2828514"/>
    <lineage>
        <taxon>Bacteria</taxon>
        <taxon>Bacillati</taxon>
        <taxon>Actinomycetota</taxon>
        <taxon>Actinomycetes</taxon>
        <taxon>Catenulisporales</taxon>
        <taxon>Actinospicaceae</taxon>
        <taxon>Actinospica</taxon>
    </lineage>
</organism>
<evidence type="ECO:0000313" key="4">
    <source>
        <dbReference type="Proteomes" id="UP000676325"/>
    </source>
</evidence>
<evidence type="ECO:0000256" key="1">
    <source>
        <dbReference type="SAM" id="MobiDB-lite"/>
    </source>
</evidence>
<comment type="caution">
    <text evidence="3">The sequence shown here is derived from an EMBL/GenBank/DDBJ whole genome shotgun (WGS) entry which is preliminary data.</text>
</comment>
<name>A0A941EBG1_9ACTN</name>
<dbReference type="SUPFAM" id="SSF56112">
    <property type="entry name" value="Protein kinase-like (PK-like)"/>
    <property type="match status" value="1"/>
</dbReference>
<accession>A0A941EBG1</accession>
<dbReference type="Gene3D" id="1.10.510.10">
    <property type="entry name" value="Transferase(Phosphotransferase) domain 1"/>
    <property type="match status" value="1"/>
</dbReference>
<dbReference type="Proteomes" id="UP000676325">
    <property type="component" value="Unassembled WGS sequence"/>
</dbReference>
<evidence type="ECO:0000256" key="2">
    <source>
        <dbReference type="SAM" id="Phobius"/>
    </source>
</evidence>
<keyword evidence="2" id="KW-0472">Membrane</keyword>
<proteinExistence type="predicted"/>
<feature type="region of interest" description="Disordered" evidence="1">
    <location>
        <begin position="480"/>
        <end position="500"/>
    </location>
</feature>
<keyword evidence="4" id="KW-1185">Reference proteome</keyword>
<dbReference type="AlphaFoldDB" id="A0A941EBG1"/>
<feature type="compositionally biased region" description="Gly residues" evidence="1">
    <location>
        <begin position="480"/>
        <end position="491"/>
    </location>
</feature>
<evidence type="ECO:0008006" key="5">
    <source>
        <dbReference type="Google" id="ProtNLM"/>
    </source>
</evidence>